<comment type="caution">
    <text evidence="2">The sequence shown here is derived from an EMBL/GenBank/DDBJ whole genome shotgun (WGS) entry which is preliminary data.</text>
</comment>
<dbReference type="OrthoDB" id="2320155at2759"/>
<dbReference type="Pfam" id="PF22693">
    <property type="entry name" value="MACPF_1"/>
    <property type="match status" value="1"/>
</dbReference>
<sequence>MSDTWKKGLHLDGRSAEAIAIRVADYNMDRLLIQSDSILYVNNIEVKGENISVVQAFDQEFRMNLPFDVSTFRAGAVATYRQIDNKTHMTVRQTRRSTVYAICAEVCLSPELIAPTFELKLAVNQALARPNQKEKYQALQRVFEQYGYFYAAKLLIGSHIGLKEKKTVDAVSRDRKTGAGIDVEAGPAKATISGSIMDIKTKIAMGIDMSETLEVIGGAHTLLNGSRDLASWAATVHQNPVIVMFKDVRPIYKLLDENQAEQVKEIYEDFGNFDVIRYNRYLIPRHDYYQVPIIVDDLRRVRDYLGGRLYPAGETETDSSANLIFEREYPGRILLAYRDSSDRAVSPTVVKFIPIANIVSASDCYVKRGDTLSIEVTEEGKGAYIYALPIKLAESKYGKCKYKLAPVYRFQKDLLGKNWIIKRYGDAEGDNYLRRNEAVMFENEYYNKCYLSLTKEGAASDKMQIVPGIRRNRDIRGHYIAAKESSKRGPEVRWTFIEHS</sequence>
<proteinExistence type="predicted"/>
<keyword evidence="3" id="KW-1185">Reference proteome</keyword>
<evidence type="ECO:0000313" key="2">
    <source>
        <dbReference type="EMBL" id="KAF7727891.1"/>
    </source>
</evidence>
<name>A0A8H7EQR2_9FUNG</name>
<dbReference type="Proteomes" id="UP000605846">
    <property type="component" value="Unassembled WGS sequence"/>
</dbReference>
<dbReference type="PROSITE" id="PS51412">
    <property type="entry name" value="MACPF_2"/>
    <property type="match status" value="1"/>
</dbReference>
<dbReference type="AlphaFoldDB" id="A0A8H7EQR2"/>
<dbReference type="EMBL" id="JABAYA010000047">
    <property type="protein sequence ID" value="KAF7727891.1"/>
    <property type="molecule type" value="Genomic_DNA"/>
</dbReference>
<organism evidence="2 3">
    <name type="scientific">Apophysomyces ossiformis</name>
    <dbReference type="NCBI Taxonomy" id="679940"/>
    <lineage>
        <taxon>Eukaryota</taxon>
        <taxon>Fungi</taxon>
        <taxon>Fungi incertae sedis</taxon>
        <taxon>Mucoromycota</taxon>
        <taxon>Mucoromycotina</taxon>
        <taxon>Mucoromycetes</taxon>
        <taxon>Mucorales</taxon>
        <taxon>Mucorineae</taxon>
        <taxon>Mucoraceae</taxon>
        <taxon>Apophysomyces</taxon>
    </lineage>
</organism>
<evidence type="ECO:0000313" key="3">
    <source>
        <dbReference type="Proteomes" id="UP000605846"/>
    </source>
</evidence>
<gene>
    <name evidence="2" type="ORF">EC973_006890</name>
</gene>
<feature type="domain" description="MACPF" evidence="1">
    <location>
        <begin position="1"/>
        <end position="285"/>
    </location>
</feature>
<protein>
    <recommendedName>
        <fullName evidence="1">MACPF domain-containing protein</fullName>
    </recommendedName>
</protein>
<dbReference type="InterPro" id="IPR054586">
    <property type="entry name" value="MACPF_1_fungal"/>
</dbReference>
<dbReference type="InterPro" id="IPR020864">
    <property type="entry name" value="MACPF"/>
</dbReference>
<evidence type="ECO:0000259" key="1">
    <source>
        <dbReference type="PROSITE" id="PS51412"/>
    </source>
</evidence>
<reference evidence="2" key="1">
    <citation type="submission" date="2020-01" db="EMBL/GenBank/DDBJ databases">
        <title>Genome Sequencing of Three Apophysomyces-Like Fungal Strains Confirms a Novel Fungal Genus in the Mucoromycota with divergent Burkholderia-like Endosymbiotic Bacteria.</title>
        <authorList>
            <person name="Stajich J.E."/>
            <person name="Macias A.M."/>
            <person name="Carter-House D."/>
            <person name="Lovett B."/>
            <person name="Kasson L.R."/>
            <person name="Berry K."/>
            <person name="Grigoriev I."/>
            <person name="Chang Y."/>
            <person name="Spatafora J."/>
            <person name="Kasson M.T."/>
        </authorList>
    </citation>
    <scope>NUCLEOTIDE SEQUENCE</scope>
    <source>
        <strain evidence="2">NRRL A-21654</strain>
    </source>
</reference>
<accession>A0A8H7EQR2</accession>